<gene>
    <name evidence="2" type="ORF">LCGC14_0908640</name>
</gene>
<reference evidence="2" key="1">
    <citation type="journal article" date="2015" name="Nature">
        <title>Complex archaea that bridge the gap between prokaryotes and eukaryotes.</title>
        <authorList>
            <person name="Spang A."/>
            <person name="Saw J.H."/>
            <person name="Jorgensen S.L."/>
            <person name="Zaremba-Niedzwiedzka K."/>
            <person name="Martijn J."/>
            <person name="Lind A.E."/>
            <person name="van Eijk R."/>
            <person name="Schleper C."/>
            <person name="Guy L."/>
            <person name="Ettema T.J."/>
        </authorList>
    </citation>
    <scope>NUCLEOTIDE SEQUENCE</scope>
</reference>
<comment type="caution">
    <text evidence="2">The sequence shown here is derived from an EMBL/GenBank/DDBJ whole genome shotgun (WGS) entry which is preliminary data.</text>
</comment>
<dbReference type="EMBL" id="LAZR01003007">
    <property type="protein sequence ID" value="KKN23077.1"/>
    <property type="molecule type" value="Genomic_DNA"/>
</dbReference>
<organism evidence="2">
    <name type="scientific">marine sediment metagenome</name>
    <dbReference type="NCBI Taxonomy" id="412755"/>
    <lineage>
        <taxon>unclassified sequences</taxon>
        <taxon>metagenomes</taxon>
        <taxon>ecological metagenomes</taxon>
    </lineage>
</organism>
<keyword evidence="1" id="KW-1133">Transmembrane helix</keyword>
<evidence type="ECO:0000256" key="1">
    <source>
        <dbReference type="SAM" id="Phobius"/>
    </source>
</evidence>
<accession>A0A0F9PF17</accession>
<dbReference type="AlphaFoldDB" id="A0A0F9PF17"/>
<feature type="transmembrane region" description="Helical" evidence="1">
    <location>
        <begin position="17"/>
        <end position="38"/>
    </location>
</feature>
<keyword evidence="1" id="KW-0472">Membrane</keyword>
<sequence length="127" mass="14637">MLEITADKSEISKIKNAIFIILSISISIVIGLAAILGVDDWVRIILLLGLNALLINVFFITRFFLNRVSDYNLYKKNQKYYDNLNLSFYTKELNKEVIINDNEGTATIIYRYKITNISESHFPTLIL</sequence>
<evidence type="ECO:0000313" key="2">
    <source>
        <dbReference type="EMBL" id="KKN23077.1"/>
    </source>
</evidence>
<protein>
    <submittedName>
        <fullName evidence="2">Uncharacterized protein</fullName>
    </submittedName>
</protein>
<feature type="transmembrane region" description="Helical" evidence="1">
    <location>
        <begin position="44"/>
        <end position="65"/>
    </location>
</feature>
<proteinExistence type="predicted"/>
<name>A0A0F9PF17_9ZZZZ</name>
<keyword evidence="1" id="KW-0812">Transmembrane</keyword>